<protein>
    <submittedName>
        <fullName evidence="3">von Hippel-Lindau disease tumor suppressor</fullName>
    </submittedName>
</protein>
<dbReference type="SUPFAM" id="SSF49468">
    <property type="entry name" value="VHL"/>
    <property type="match status" value="1"/>
</dbReference>
<dbReference type="InterPro" id="IPR036208">
    <property type="entry name" value="VHL_sf"/>
</dbReference>
<dbReference type="Proteomes" id="UP000076502">
    <property type="component" value="Unassembled WGS sequence"/>
</dbReference>
<name>A0A154PFZ9_DUFNO</name>
<accession>A0A154PFZ9</accession>
<dbReference type="OrthoDB" id="413400at2759"/>
<evidence type="ECO:0000313" key="3">
    <source>
        <dbReference type="EMBL" id="KZC10752.1"/>
    </source>
</evidence>
<evidence type="ECO:0000313" key="4">
    <source>
        <dbReference type="Proteomes" id="UP000076502"/>
    </source>
</evidence>
<dbReference type="Gene3D" id="2.60.40.780">
    <property type="entry name" value="von Hippel-Lindau disease tumour suppressor, beta domain"/>
    <property type="match status" value="1"/>
</dbReference>
<dbReference type="STRING" id="178035.A0A154PFZ9"/>
<comment type="similarity">
    <text evidence="1">Belongs to the VHL family.</text>
</comment>
<dbReference type="OMA" id="MNQRVEQ"/>
<feature type="domain" description="von Hippel-Lindau disease tumour suppressor beta" evidence="2">
    <location>
        <begin position="17"/>
        <end position="93"/>
    </location>
</feature>
<evidence type="ECO:0000259" key="2">
    <source>
        <dbReference type="Pfam" id="PF01847"/>
    </source>
</evidence>
<dbReference type="InterPro" id="IPR022772">
    <property type="entry name" value="VHL_tumour_suppress_b/a_dom"/>
</dbReference>
<dbReference type="InterPro" id="IPR037139">
    <property type="entry name" value="VHL_alpha_dom_sf"/>
</dbReference>
<gene>
    <name evidence="3" type="ORF">WN55_02241</name>
</gene>
<dbReference type="InterPro" id="IPR037140">
    <property type="entry name" value="VHL_beta_dom_sf"/>
</dbReference>
<dbReference type="FunFam" id="2.60.40.780:FF:000001">
    <property type="entry name" value="von Hippel-Lindau disease tumor suppressor"/>
    <property type="match status" value="1"/>
</dbReference>
<sequence>MGENPREQQQQQQQPLLRSINNDHRSFVKFINKTVHSIVLYWIDYQGQAVSYGVLPPGDCLDIDTFVTHPWIFVDKETNDRYTVNQKDVFFPEPWFARYRGLRRSQLPQRCERTHVHITLPVYTLRELALRAIKRRLSNDRQAFQLEIPRSLQYELATMLPRNNDPNS</sequence>
<keyword evidence="4" id="KW-1185">Reference proteome</keyword>
<organism evidence="3 4">
    <name type="scientific">Dufourea novaeangliae</name>
    <name type="common">Sweat bee</name>
    <dbReference type="NCBI Taxonomy" id="178035"/>
    <lineage>
        <taxon>Eukaryota</taxon>
        <taxon>Metazoa</taxon>
        <taxon>Ecdysozoa</taxon>
        <taxon>Arthropoda</taxon>
        <taxon>Hexapoda</taxon>
        <taxon>Insecta</taxon>
        <taxon>Pterygota</taxon>
        <taxon>Neoptera</taxon>
        <taxon>Endopterygota</taxon>
        <taxon>Hymenoptera</taxon>
        <taxon>Apocrita</taxon>
        <taxon>Aculeata</taxon>
        <taxon>Apoidea</taxon>
        <taxon>Anthophila</taxon>
        <taxon>Halictidae</taxon>
        <taxon>Rophitinae</taxon>
        <taxon>Dufourea</taxon>
    </lineage>
</organism>
<reference evidence="3 4" key="1">
    <citation type="submission" date="2015-07" db="EMBL/GenBank/DDBJ databases">
        <title>The genome of Dufourea novaeangliae.</title>
        <authorList>
            <person name="Pan H."/>
            <person name="Kapheim K."/>
        </authorList>
    </citation>
    <scope>NUCLEOTIDE SEQUENCE [LARGE SCALE GENOMIC DNA]</scope>
    <source>
        <strain evidence="3">0120121106</strain>
        <tissue evidence="3">Whole body</tissue>
    </source>
</reference>
<evidence type="ECO:0000256" key="1">
    <source>
        <dbReference type="ARBA" id="ARBA00010057"/>
    </source>
</evidence>
<dbReference type="EMBL" id="KQ434896">
    <property type="protein sequence ID" value="KZC10752.1"/>
    <property type="molecule type" value="Genomic_DNA"/>
</dbReference>
<dbReference type="AlphaFoldDB" id="A0A154PFZ9"/>
<dbReference type="InterPro" id="IPR024053">
    <property type="entry name" value="VHL_beta_dom"/>
</dbReference>
<proteinExistence type="inferred from homology"/>
<dbReference type="Gene3D" id="1.10.750.10">
    <property type="entry name" value="von Hippel-Lindau disease tumour suppressor, alpha domain"/>
    <property type="match status" value="1"/>
</dbReference>
<dbReference type="CDD" id="cd05468">
    <property type="entry name" value="pVHL"/>
    <property type="match status" value="1"/>
</dbReference>
<dbReference type="Pfam" id="PF01847">
    <property type="entry name" value="VHL"/>
    <property type="match status" value="1"/>
</dbReference>